<dbReference type="AlphaFoldDB" id="A0A7E4UUH0"/>
<dbReference type="Proteomes" id="UP000492821">
    <property type="component" value="Unassembled WGS sequence"/>
</dbReference>
<evidence type="ECO:0000313" key="3">
    <source>
        <dbReference type="WBParaSite" id="Pan_g12900.t1"/>
    </source>
</evidence>
<dbReference type="WBParaSite" id="Pan_g12900.t1">
    <property type="protein sequence ID" value="Pan_g12900.t1"/>
    <property type="gene ID" value="Pan_g12900"/>
</dbReference>
<organism evidence="2 3">
    <name type="scientific">Panagrellus redivivus</name>
    <name type="common">Microworm</name>
    <dbReference type="NCBI Taxonomy" id="6233"/>
    <lineage>
        <taxon>Eukaryota</taxon>
        <taxon>Metazoa</taxon>
        <taxon>Ecdysozoa</taxon>
        <taxon>Nematoda</taxon>
        <taxon>Chromadorea</taxon>
        <taxon>Rhabditida</taxon>
        <taxon>Tylenchina</taxon>
        <taxon>Panagrolaimomorpha</taxon>
        <taxon>Panagrolaimoidea</taxon>
        <taxon>Panagrolaimidae</taxon>
        <taxon>Panagrellus</taxon>
    </lineage>
</organism>
<feature type="compositionally biased region" description="Polar residues" evidence="1">
    <location>
        <begin position="54"/>
        <end position="66"/>
    </location>
</feature>
<sequence>MKMANRPQERPPVPSNRPSPQQRAPLQLQHPPQLRRHLRQQEEPSLRVKLATPWPTTTTSAKRPWL</sequence>
<reference evidence="2" key="1">
    <citation type="journal article" date="2013" name="Genetics">
        <title>The draft genome and transcriptome of Panagrellus redivivus are shaped by the harsh demands of a free-living lifestyle.</title>
        <authorList>
            <person name="Srinivasan J."/>
            <person name="Dillman A.R."/>
            <person name="Macchietto M.G."/>
            <person name="Heikkinen L."/>
            <person name="Lakso M."/>
            <person name="Fracchia K.M."/>
            <person name="Antoshechkin I."/>
            <person name="Mortazavi A."/>
            <person name="Wong G."/>
            <person name="Sternberg P.W."/>
        </authorList>
    </citation>
    <scope>NUCLEOTIDE SEQUENCE [LARGE SCALE GENOMIC DNA]</scope>
    <source>
        <strain evidence="2">MT8872</strain>
    </source>
</reference>
<name>A0A7E4UUH0_PANRE</name>
<feature type="region of interest" description="Disordered" evidence="1">
    <location>
        <begin position="1"/>
        <end position="66"/>
    </location>
</feature>
<protein>
    <submittedName>
        <fullName evidence="3">Alternative protein</fullName>
    </submittedName>
</protein>
<proteinExistence type="predicted"/>
<keyword evidence="2" id="KW-1185">Reference proteome</keyword>
<reference evidence="3" key="2">
    <citation type="submission" date="2020-10" db="UniProtKB">
        <authorList>
            <consortium name="WormBaseParasite"/>
        </authorList>
    </citation>
    <scope>IDENTIFICATION</scope>
</reference>
<accession>A0A7E4UUH0</accession>
<evidence type="ECO:0000256" key="1">
    <source>
        <dbReference type="SAM" id="MobiDB-lite"/>
    </source>
</evidence>
<evidence type="ECO:0000313" key="2">
    <source>
        <dbReference type="Proteomes" id="UP000492821"/>
    </source>
</evidence>